<evidence type="ECO:0000256" key="3">
    <source>
        <dbReference type="ARBA" id="ARBA00022777"/>
    </source>
</evidence>
<name>A0A553N9M0_TIGCA</name>
<keyword evidence="1" id="KW-0808">Transferase</keyword>
<dbReference type="EMBL" id="VCGU01000459">
    <property type="protein sequence ID" value="TRY62113.1"/>
    <property type="molecule type" value="Genomic_DNA"/>
</dbReference>
<evidence type="ECO:0000256" key="2">
    <source>
        <dbReference type="ARBA" id="ARBA00022741"/>
    </source>
</evidence>
<dbReference type="GO" id="GO:0005524">
    <property type="term" value="F:ATP binding"/>
    <property type="evidence" value="ECO:0007669"/>
    <property type="project" value="UniProtKB-KW"/>
</dbReference>
<reference evidence="8 9" key="1">
    <citation type="journal article" date="2018" name="Nat. Ecol. Evol.">
        <title>Genomic signatures of mitonuclear coevolution across populations of Tigriopus californicus.</title>
        <authorList>
            <person name="Barreto F.S."/>
            <person name="Watson E.T."/>
            <person name="Lima T.G."/>
            <person name="Willett C.S."/>
            <person name="Edmands S."/>
            <person name="Li W."/>
            <person name="Burton R.S."/>
        </authorList>
    </citation>
    <scope>NUCLEOTIDE SEQUENCE [LARGE SCALE GENOMIC DNA]</scope>
    <source>
        <strain evidence="8 9">San Diego</strain>
    </source>
</reference>
<dbReference type="Proteomes" id="UP000318571">
    <property type="component" value="Chromosome 8"/>
</dbReference>
<dbReference type="InterPro" id="IPR036554">
    <property type="entry name" value="GHMP_kinase_C_sf"/>
</dbReference>
<gene>
    <name evidence="8" type="ORF">TCAL_04202</name>
</gene>
<accession>A0A553N9M0</accession>
<sequence length="347" mass="38312">MTKEERWWEWQLLSMARPIGCRMKRVECMEIKMHQGAQNKKGFTRTFGKMQDLQDFSNPTSDFALVKSCLHLATNFSLTQGTLEDLLAKHFEGGIEVETWSDLPEGTGLGTSSILAGTILACLWDCMGLVFTIDDIIHGVLQVEQLLTTGGGWQDQVNGLVPGIKIGRCLPKEPLTVTREIIPMEHPFNKVLESHLVLVYTGKVRLAKNLLQNVVKAWYSKKDVIHQAIRDNHDLATKMWTAIQNESLAQVGECLNTYWTLKKLLAEGSEPESIVPILKATKSLSLGQSLAGAGGGGFLVLITKAPNALDQVQAAVEHLGVTCHQAGVDLEGLTLVRDQCDVKKTFH</sequence>
<dbReference type="PANTHER" id="PTHR32463:SF0">
    <property type="entry name" value="L-FUCOSE KINASE"/>
    <property type="match status" value="1"/>
</dbReference>
<dbReference type="PRINTS" id="PR00960">
    <property type="entry name" value="LMBPPROTEIN"/>
</dbReference>
<dbReference type="STRING" id="6832.A0A553N9M0"/>
<evidence type="ECO:0000256" key="4">
    <source>
        <dbReference type="ARBA" id="ARBA00022840"/>
    </source>
</evidence>
<keyword evidence="3" id="KW-0418">Kinase</keyword>
<dbReference type="InterPro" id="IPR006204">
    <property type="entry name" value="GHMP_kinase_N_dom"/>
</dbReference>
<evidence type="ECO:0000313" key="9">
    <source>
        <dbReference type="Proteomes" id="UP000318571"/>
    </source>
</evidence>
<proteinExistence type="inferred from homology"/>
<dbReference type="AlphaFoldDB" id="A0A553N9M0"/>
<dbReference type="GO" id="GO:0050201">
    <property type="term" value="F:fucokinase activity"/>
    <property type="evidence" value="ECO:0007669"/>
    <property type="project" value="TreeGrafter"/>
</dbReference>
<dbReference type="SUPFAM" id="SSF55060">
    <property type="entry name" value="GHMP Kinase, C-terminal domain"/>
    <property type="match status" value="1"/>
</dbReference>
<dbReference type="GO" id="GO:0042352">
    <property type="term" value="P:GDP-L-fucose salvage"/>
    <property type="evidence" value="ECO:0007669"/>
    <property type="project" value="TreeGrafter"/>
</dbReference>
<evidence type="ECO:0000313" key="8">
    <source>
        <dbReference type="EMBL" id="TRY62113.1"/>
    </source>
</evidence>
<evidence type="ECO:0000259" key="7">
    <source>
        <dbReference type="Pfam" id="PF08544"/>
    </source>
</evidence>
<comment type="similarity">
    <text evidence="5">Belongs to the GHMP kinase family.</text>
</comment>
<dbReference type="InterPro" id="IPR013750">
    <property type="entry name" value="GHMP_kinase_C_dom"/>
</dbReference>
<keyword evidence="4" id="KW-0067">ATP-binding</keyword>
<keyword evidence="9" id="KW-1185">Reference proteome</keyword>
<dbReference type="OMA" id="TICARAD"/>
<feature type="domain" description="GHMP kinase N-terminal" evidence="6">
    <location>
        <begin position="82"/>
        <end position="157"/>
    </location>
</feature>
<evidence type="ECO:0000256" key="5">
    <source>
        <dbReference type="ARBA" id="ARBA00038121"/>
    </source>
</evidence>
<feature type="domain" description="GHMP kinase C-terminal" evidence="7">
    <location>
        <begin position="242"/>
        <end position="317"/>
    </location>
</feature>
<evidence type="ECO:0000259" key="6">
    <source>
        <dbReference type="Pfam" id="PF00288"/>
    </source>
</evidence>
<comment type="caution">
    <text evidence="8">The sequence shown here is derived from an EMBL/GenBank/DDBJ whole genome shotgun (WGS) entry which is preliminary data.</text>
</comment>
<dbReference type="Gene3D" id="3.30.230.120">
    <property type="match status" value="1"/>
</dbReference>
<dbReference type="InterPro" id="IPR052203">
    <property type="entry name" value="GHMP_Kinase-Related"/>
</dbReference>
<evidence type="ECO:0000256" key="1">
    <source>
        <dbReference type="ARBA" id="ARBA00022679"/>
    </source>
</evidence>
<dbReference type="SUPFAM" id="SSF54211">
    <property type="entry name" value="Ribosomal protein S5 domain 2-like"/>
    <property type="match status" value="1"/>
</dbReference>
<dbReference type="InterPro" id="IPR020568">
    <property type="entry name" value="Ribosomal_Su5_D2-typ_SF"/>
</dbReference>
<organism evidence="8 9">
    <name type="scientific">Tigriopus californicus</name>
    <name type="common">Marine copepod</name>
    <dbReference type="NCBI Taxonomy" id="6832"/>
    <lineage>
        <taxon>Eukaryota</taxon>
        <taxon>Metazoa</taxon>
        <taxon>Ecdysozoa</taxon>
        <taxon>Arthropoda</taxon>
        <taxon>Crustacea</taxon>
        <taxon>Multicrustacea</taxon>
        <taxon>Hexanauplia</taxon>
        <taxon>Copepoda</taxon>
        <taxon>Harpacticoida</taxon>
        <taxon>Harpacticidae</taxon>
        <taxon>Tigriopus</taxon>
    </lineage>
</organism>
<dbReference type="Pfam" id="PF00288">
    <property type="entry name" value="GHMP_kinases_N"/>
    <property type="match status" value="1"/>
</dbReference>
<dbReference type="Pfam" id="PF08544">
    <property type="entry name" value="GHMP_kinases_C"/>
    <property type="match status" value="1"/>
</dbReference>
<dbReference type="InterPro" id="IPR001174">
    <property type="entry name" value="HddA/FKP"/>
</dbReference>
<protein>
    <submittedName>
        <fullName evidence="8">Uncharacterized protein</fullName>
    </submittedName>
</protein>
<dbReference type="PANTHER" id="PTHR32463">
    <property type="entry name" value="L-FUCOSE KINASE"/>
    <property type="match status" value="1"/>
</dbReference>
<keyword evidence="2" id="KW-0547">Nucleotide-binding</keyword>